<dbReference type="Proteomes" id="UP000026961">
    <property type="component" value="Chromosome 3"/>
</dbReference>
<evidence type="ECO:0000313" key="3">
    <source>
        <dbReference type="Proteomes" id="UP000026961"/>
    </source>
</evidence>
<name>A0A0D9Z4D5_9ORYZ</name>
<accession>A0A0D9Z4D5</accession>
<proteinExistence type="predicted"/>
<feature type="compositionally biased region" description="Low complexity" evidence="1">
    <location>
        <begin position="96"/>
        <end position="123"/>
    </location>
</feature>
<sequence>MGGDYRPENYPHSSDGQYWRQQHPRNTKKNARPGAATLACRLPAPTPPLPRPRPAVAPPVASPPVTDRRPPWTKRLRCAACSGEPRRPRPPRRLLRGAAPPRTADLAAPPALLPLGASHAISG</sequence>
<dbReference type="HOGENOM" id="CLU_2018790_0_0_1"/>
<feature type="region of interest" description="Disordered" evidence="1">
    <location>
        <begin position="1"/>
        <end position="123"/>
    </location>
</feature>
<evidence type="ECO:0000313" key="2">
    <source>
        <dbReference type="EnsemblPlants" id="OGLUM03G09610.1"/>
    </source>
</evidence>
<evidence type="ECO:0000256" key="1">
    <source>
        <dbReference type="SAM" id="MobiDB-lite"/>
    </source>
</evidence>
<reference evidence="2" key="1">
    <citation type="submission" date="2015-04" db="UniProtKB">
        <authorList>
            <consortium name="EnsemblPlants"/>
        </authorList>
    </citation>
    <scope>IDENTIFICATION</scope>
</reference>
<organism evidence="2">
    <name type="scientific">Oryza glumipatula</name>
    <dbReference type="NCBI Taxonomy" id="40148"/>
    <lineage>
        <taxon>Eukaryota</taxon>
        <taxon>Viridiplantae</taxon>
        <taxon>Streptophyta</taxon>
        <taxon>Embryophyta</taxon>
        <taxon>Tracheophyta</taxon>
        <taxon>Spermatophyta</taxon>
        <taxon>Magnoliopsida</taxon>
        <taxon>Liliopsida</taxon>
        <taxon>Poales</taxon>
        <taxon>Poaceae</taxon>
        <taxon>BOP clade</taxon>
        <taxon>Oryzoideae</taxon>
        <taxon>Oryzeae</taxon>
        <taxon>Oryzinae</taxon>
        <taxon>Oryza</taxon>
    </lineage>
</organism>
<protein>
    <submittedName>
        <fullName evidence="2">Uncharacterized protein</fullName>
    </submittedName>
</protein>
<feature type="compositionally biased region" description="Polar residues" evidence="1">
    <location>
        <begin position="11"/>
        <end position="20"/>
    </location>
</feature>
<feature type="compositionally biased region" description="Basic residues" evidence="1">
    <location>
        <begin position="22"/>
        <end position="31"/>
    </location>
</feature>
<keyword evidence="3" id="KW-1185">Reference proteome</keyword>
<dbReference type="AlphaFoldDB" id="A0A0D9Z4D5"/>
<dbReference type="EnsemblPlants" id="OGLUM03G09610.1">
    <property type="protein sequence ID" value="OGLUM03G09610.1"/>
    <property type="gene ID" value="OGLUM03G09610"/>
</dbReference>
<feature type="compositionally biased region" description="Pro residues" evidence="1">
    <location>
        <begin position="44"/>
        <end position="62"/>
    </location>
</feature>
<dbReference type="Gramene" id="OGLUM03G09610.1">
    <property type="protein sequence ID" value="OGLUM03G09610.1"/>
    <property type="gene ID" value="OGLUM03G09610"/>
</dbReference>
<reference evidence="2" key="2">
    <citation type="submission" date="2018-05" db="EMBL/GenBank/DDBJ databases">
        <title>OgluRS3 (Oryza glumaepatula Reference Sequence Version 3).</title>
        <authorList>
            <person name="Zhang J."/>
            <person name="Kudrna D."/>
            <person name="Lee S."/>
            <person name="Talag J."/>
            <person name="Welchert J."/>
            <person name="Wing R.A."/>
        </authorList>
    </citation>
    <scope>NUCLEOTIDE SEQUENCE [LARGE SCALE GENOMIC DNA]</scope>
</reference>